<dbReference type="InterPro" id="IPR036770">
    <property type="entry name" value="Ankyrin_rpt-contain_sf"/>
</dbReference>
<dbReference type="Proteomes" id="UP000886251">
    <property type="component" value="Unassembled WGS sequence"/>
</dbReference>
<dbReference type="PANTHER" id="PTHR24171:SF9">
    <property type="entry name" value="ANKYRIN REPEAT DOMAIN-CONTAINING PROTEIN 39"/>
    <property type="match status" value="1"/>
</dbReference>
<evidence type="ECO:0000256" key="4">
    <source>
        <dbReference type="SAM" id="MobiDB-lite"/>
    </source>
</evidence>
<name>A0A831RP79_9GAMM</name>
<dbReference type="PANTHER" id="PTHR24171">
    <property type="entry name" value="ANKYRIN REPEAT DOMAIN-CONTAINING PROTEIN 39-RELATED"/>
    <property type="match status" value="1"/>
</dbReference>
<proteinExistence type="predicted"/>
<evidence type="ECO:0000256" key="2">
    <source>
        <dbReference type="ARBA" id="ARBA00023043"/>
    </source>
</evidence>
<feature type="repeat" description="ANK" evidence="3">
    <location>
        <begin position="119"/>
        <end position="151"/>
    </location>
</feature>
<dbReference type="EMBL" id="DRKP01000148">
    <property type="protein sequence ID" value="HEB97168.1"/>
    <property type="molecule type" value="Genomic_DNA"/>
</dbReference>
<reference evidence="5" key="1">
    <citation type="journal article" date="2020" name="mSystems">
        <title>Genome- and Community-Level Interaction Insights into Carbon Utilization and Element Cycling Functions of Hydrothermarchaeota in Hydrothermal Sediment.</title>
        <authorList>
            <person name="Zhou Z."/>
            <person name="Liu Y."/>
            <person name="Xu W."/>
            <person name="Pan J."/>
            <person name="Luo Z.H."/>
            <person name="Li M."/>
        </authorList>
    </citation>
    <scope>NUCLEOTIDE SEQUENCE [LARGE SCALE GENOMIC DNA]</scope>
    <source>
        <strain evidence="5">HyVt-443</strain>
    </source>
</reference>
<protein>
    <submittedName>
        <fullName evidence="5">Ankyrin repeat domain-containing protein</fullName>
    </submittedName>
</protein>
<evidence type="ECO:0000256" key="3">
    <source>
        <dbReference type="PROSITE-ProRule" id="PRU00023"/>
    </source>
</evidence>
<dbReference type="SUPFAM" id="SSF48403">
    <property type="entry name" value="Ankyrin repeat"/>
    <property type="match status" value="1"/>
</dbReference>
<feature type="repeat" description="ANK" evidence="3">
    <location>
        <begin position="86"/>
        <end position="118"/>
    </location>
</feature>
<feature type="region of interest" description="Disordered" evidence="4">
    <location>
        <begin position="1"/>
        <end position="25"/>
    </location>
</feature>
<keyword evidence="2 3" id="KW-0040">ANK repeat</keyword>
<evidence type="ECO:0000313" key="5">
    <source>
        <dbReference type="EMBL" id="HEB97168.1"/>
    </source>
</evidence>
<dbReference type="Gene3D" id="1.25.40.20">
    <property type="entry name" value="Ankyrin repeat-containing domain"/>
    <property type="match status" value="1"/>
</dbReference>
<organism evidence="5">
    <name type="scientific">Sedimenticola thiotaurini</name>
    <dbReference type="NCBI Taxonomy" id="1543721"/>
    <lineage>
        <taxon>Bacteria</taxon>
        <taxon>Pseudomonadati</taxon>
        <taxon>Pseudomonadota</taxon>
        <taxon>Gammaproteobacteria</taxon>
        <taxon>Chromatiales</taxon>
        <taxon>Sedimenticolaceae</taxon>
        <taxon>Sedimenticola</taxon>
    </lineage>
</organism>
<accession>A0A831RP79</accession>
<feature type="compositionally biased region" description="Gly residues" evidence="4">
    <location>
        <begin position="1"/>
        <end position="11"/>
    </location>
</feature>
<keyword evidence="1" id="KW-0677">Repeat</keyword>
<dbReference type="AlphaFoldDB" id="A0A831RP79"/>
<dbReference type="PROSITE" id="PS50088">
    <property type="entry name" value="ANK_REPEAT"/>
    <property type="match status" value="2"/>
</dbReference>
<dbReference type="PROSITE" id="PS50297">
    <property type="entry name" value="ANK_REP_REGION"/>
    <property type="match status" value="2"/>
</dbReference>
<gene>
    <name evidence="5" type="ORF">ENI96_12165</name>
</gene>
<sequence>MQPGRAGGGIKSAGQRPKQGSEGSIAERDVIPMKRLIAVLLLLAWCGPALALEPAQQLAAAAAAGRVDSVRDLLAQGVDPNAANAAGRPALVLAAFSGNLRTLQLLLGAGADANAVDAAGNSAMMEAAANGHGAVVTALLAAGGDVNLKNKAGLSALKRATLAGRTGVVEQLQAAGATEEGDGDG</sequence>
<evidence type="ECO:0000256" key="1">
    <source>
        <dbReference type="ARBA" id="ARBA00022737"/>
    </source>
</evidence>
<dbReference type="Pfam" id="PF12796">
    <property type="entry name" value="Ank_2"/>
    <property type="match status" value="1"/>
</dbReference>
<dbReference type="SMART" id="SM00248">
    <property type="entry name" value="ANK"/>
    <property type="match status" value="3"/>
</dbReference>
<dbReference type="InterPro" id="IPR002110">
    <property type="entry name" value="Ankyrin_rpt"/>
</dbReference>
<comment type="caution">
    <text evidence="5">The sequence shown here is derived from an EMBL/GenBank/DDBJ whole genome shotgun (WGS) entry which is preliminary data.</text>
</comment>